<keyword evidence="9" id="KW-1185">Reference proteome</keyword>
<dbReference type="GO" id="GO:0008270">
    <property type="term" value="F:zinc ion binding"/>
    <property type="evidence" value="ECO:0007669"/>
    <property type="project" value="InterPro"/>
</dbReference>
<gene>
    <name evidence="8" type="ORF">IFO71_12945</name>
</gene>
<dbReference type="Gene3D" id="3.40.630.10">
    <property type="entry name" value="Zn peptidases"/>
    <property type="match status" value="1"/>
</dbReference>
<reference evidence="8 9" key="1">
    <citation type="submission" date="2020-09" db="EMBL/GenBank/DDBJ databases">
        <title>Pseudoxanthomonas sp. CAU 1598 isolated from sand of Yaerae Beach.</title>
        <authorList>
            <person name="Kim W."/>
        </authorList>
    </citation>
    <scope>NUCLEOTIDE SEQUENCE [LARGE SCALE GENOMIC DNA]</scope>
    <source>
        <strain evidence="8 9">CAU 1598</strain>
    </source>
</reference>
<comment type="caution">
    <text evidence="8">The sequence shown here is derived from an EMBL/GenBank/DDBJ whole genome shotgun (WGS) entry which is preliminary data.</text>
</comment>
<evidence type="ECO:0000313" key="8">
    <source>
        <dbReference type="EMBL" id="MBD8526645.1"/>
    </source>
</evidence>
<name>A0AAW3ZNZ8_9GAMM</name>
<evidence type="ECO:0000256" key="6">
    <source>
        <dbReference type="ARBA" id="ARBA00023049"/>
    </source>
</evidence>
<evidence type="ECO:0000259" key="7">
    <source>
        <dbReference type="Pfam" id="PF00246"/>
    </source>
</evidence>
<dbReference type="GO" id="GO:0005615">
    <property type="term" value="C:extracellular space"/>
    <property type="evidence" value="ECO:0007669"/>
    <property type="project" value="TreeGrafter"/>
</dbReference>
<dbReference type="SUPFAM" id="SSF53187">
    <property type="entry name" value="Zn-dependent exopeptidases"/>
    <property type="match status" value="1"/>
</dbReference>
<dbReference type="PANTHER" id="PTHR11705">
    <property type="entry name" value="PROTEASE FAMILY M14 CARBOXYPEPTIDASE A,B"/>
    <property type="match status" value="1"/>
</dbReference>
<dbReference type="PANTHER" id="PTHR11705:SF143">
    <property type="entry name" value="SLL0236 PROTEIN"/>
    <property type="match status" value="1"/>
</dbReference>
<keyword evidence="5" id="KW-0862">Zinc</keyword>
<comment type="similarity">
    <text evidence="2">Belongs to the peptidase M14 family.</text>
</comment>
<evidence type="ECO:0000256" key="3">
    <source>
        <dbReference type="ARBA" id="ARBA00022670"/>
    </source>
</evidence>
<keyword evidence="6" id="KW-0482">Metalloprotease</keyword>
<keyword evidence="3" id="KW-0645">Protease</keyword>
<organism evidence="8 9">
    <name type="scientific">Pseudomarimonas arenosa</name>
    <dbReference type="NCBI Taxonomy" id="2774145"/>
    <lineage>
        <taxon>Bacteria</taxon>
        <taxon>Pseudomonadati</taxon>
        <taxon>Pseudomonadota</taxon>
        <taxon>Gammaproteobacteria</taxon>
        <taxon>Lysobacterales</taxon>
        <taxon>Lysobacteraceae</taxon>
        <taxon>Pseudomarimonas</taxon>
    </lineage>
</organism>
<proteinExistence type="inferred from homology"/>
<accession>A0AAW3ZNZ8</accession>
<feature type="domain" description="Peptidase M14" evidence="7">
    <location>
        <begin position="48"/>
        <end position="228"/>
    </location>
</feature>
<sequence>MNRPVSVVELDELNALLALGAGCVDARSLGEVEVGQQRLQLWSLALGAADDELPAIGFFGGVHGLERIGSMVVLAWLRHLLTRLPWDDSLRDLLTRVRLVFMPVVNPGGILRRTRANPQGVDLMRNAPVDADDKVPYLIGGQRVSARLPWFRGLPGVPMQVEAAALCQLVTSELSCRRFAVSVDCHSGFGMQDRIWFPYAHTRRPIEHLAELHALHALFEQSHPHHPYVFEPQGMQYLAHGDLWDFLHLQIAGSGRVFLPLTLEMGSWRWVRKNPRQLFSRQGIFNPQIAHRQQRVLRRHLPWLDFLTRATASYQRWLPQGEARQRHSSLAQQRWFQVASA</sequence>
<evidence type="ECO:0000313" key="9">
    <source>
        <dbReference type="Proteomes" id="UP000613768"/>
    </source>
</evidence>
<protein>
    <submittedName>
        <fullName evidence="8">Zinc carboxypeptidase</fullName>
    </submittedName>
</protein>
<dbReference type="GO" id="GO:0004181">
    <property type="term" value="F:metallocarboxypeptidase activity"/>
    <property type="evidence" value="ECO:0007669"/>
    <property type="project" value="InterPro"/>
</dbReference>
<dbReference type="Pfam" id="PF00246">
    <property type="entry name" value="Peptidase_M14"/>
    <property type="match status" value="1"/>
</dbReference>
<dbReference type="PROSITE" id="PS51257">
    <property type="entry name" value="PROKAR_LIPOPROTEIN"/>
    <property type="match status" value="1"/>
</dbReference>
<dbReference type="RefSeq" id="WP_192030066.1">
    <property type="nucleotide sequence ID" value="NZ_JACYTR010000027.1"/>
</dbReference>
<evidence type="ECO:0000256" key="4">
    <source>
        <dbReference type="ARBA" id="ARBA00022801"/>
    </source>
</evidence>
<keyword evidence="8" id="KW-0121">Carboxypeptidase</keyword>
<evidence type="ECO:0000256" key="2">
    <source>
        <dbReference type="ARBA" id="ARBA00005988"/>
    </source>
</evidence>
<dbReference type="AlphaFoldDB" id="A0AAW3ZNZ8"/>
<dbReference type="EMBL" id="JACYTR010000027">
    <property type="protein sequence ID" value="MBD8526645.1"/>
    <property type="molecule type" value="Genomic_DNA"/>
</dbReference>
<keyword evidence="4" id="KW-0378">Hydrolase</keyword>
<dbReference type="InterPro" id="IPR000834">
    <property type="entry name" value="Peptidase_M14"/>
</dbReference>
<evidence type="ECO:0000256" key="1">
    <source>
        <dbReference type="ARBA" id="ARBA00001947"/>
    </source>
</evidence>
<evidence type="ECO:0000256" key="5">
    <source>
        <dbReference type="ARBA" id="ARBA00022833"/>
    </source>
</evidence>
<dbReference type="Proteomes" id="UP000613768">
    <property type="component" value="Unassembled WGS sequence"/>
</dbReference>
<dbReference type="GO" id="GO:0006508">
    <property type="term" value="P:proteolysis"/>
    <property type="evidence" value="ECO:0007669"/>
    <property type="project" value="UniProtKB-KW"/>
</dbReference>
<comment type="cofactor">
    <cofactor evidence="1">
        <name>Zn(2+)</name>
        <dbReference type="ChEBI" id="CHEBI:29105"/>
    </cofactor>
</comment>